<evidence type="ECO:0000313" key="3">
    <source>
        <dbReference type="Proteomes" id="UP000001449"/>
    </source>
</evidence>
<feature type="compositionally biased region" description="Gly residues" evidence="1">
    <location>
        <begin position="214"/>
        <end position="225"/>
    </location>
</feature>
<feature type="compositionally biased region" description="Low complexity" evidence="1">
    <location>
        <begin position="226"/>
        <end position="237"/>
    </location>
</feature>
<sequence>MASTMMNSFRQAPPPPAHQHPSSEITHQKSTSTTTLADGTHITSTEVIQTHPQTNTQIKTTTQVKSYQTTTELQDGSTLVEDVSETTTTRRECVIVPPRSSVGKAALALASVSPLEMLGAFAACGGGGGMEDERNDFTMDSGNGNPMSCGAGSSSSPTSFFRKTHPDNVEPQDHSYSDCRGRQLQRNNSNISKSSKRLVKFDLDSEILNIVHGSKGGGSVSGGSLMGSSLRRSGSSRQPAVASSRNSIRREQRDDNMSSSLNWNEISSPSSSTIASSPSNLSKQSKASTSSRRKEQPSTLAKFNQALLSSSTDIASPKITVDGDVAAVSDDKNLHFFSYATSPPPSANTTNTPFIPKWIKSTTVNVENTYCMNISIHNTTAIVGVPYDRNIKGLLTGAAYIFERDTEKEIWIQVKKIVPKDVSEFATVGYSVGICGDVICVSVPNVGNSSSGGVGKELSSSSTTAAAANSSSGGAVSATGEQRIGGCVHVYKRVNKYKWAEKGRLLPPTETETRSLGVLASAGGNGIIVNNTKVSTKKKFGTRVAIQGNIIVVSDHFNHDDTSIYVYEYNPSSPSINKWDCIQSDLLSEGQSRHFGSRLALTNDGNGILIGCHSKMNPTEVLYYSRYGMGGKYHLQQVIVISKRSSSSKSGIGRVAVGRNVATEDITDFKVNGINLILGTTTSQCGQLRQKHCVYVYQLQPNDTWNLMAKVDDPSLDKFGQCVGLAGNRVLIGAKNNAYSYKLGGIISENKRKIFMENIKLEAEKKKKQKMQLNTQVFGVDSEYSELPYVGADLNEFRSRQRKMTAQRQDEKSSQNLTGTPPSRLSLGMARPKMTKMLRMRSPSPILRRMRGAPPRNVSAPPLRASPPPIASLVQY</sequence>
<reference evidence="2 3" key="2">
    <citation type="journal article" date="2008" name="Nature">
        <title>The Phaeodactylum genome reveals the evolutionary history of diatom genomes.</title>
        <authorList>
            <person name="Bowler C."/>
            <person name="Allen A.E."/>
            <person name="Badger J.H."/>
            <person name="Grimwood J."/>
            <person name="Jabbari K."/>
            <person name="Kuo A."/>
            <person name="Maheswari U."/>
            <person name="Martens C."/>
            <person name="Maumus F."/>
            <person name="Otillar R.P."/>
            <person name="Rayko E."/>
            <person name="Salamov A."/>
            <person name="Vandepoele K."/>
            <person name="Beszteri B."/>
            <person name="Gruber A."/>
            <person name="Heijde M."/>
            <person name="Katinka M."/>
            <person name="Mock T."/>
            <person name="Valentin K."/>
            <person name="Verret F."/>
            <person name="Berges J.A."/>
            <person name="Brownlee C."/>
            <person name="Cadoret J.P."/>
            <person name="Chiovitti A."/>
            <person name="Choi C.J."/>
            <person name="Coesel S."/>
            <person name="De Martino A."/>
            <person name="Detter J.C."/>
            <person name="Durkin C."/>
            <person name="Falciatore A."/>
            <person name="Fournet J."/>
            <person name="Haruta M."/>
            <person name="Huysman M.J."/>
            <person name="Jenkins B.D."/>
            <person name="Jiroutova K."/>
            <person name="Jorgensen R.E."/>
            <person name="Joubert Y."/>
            <person name="Kaplan A."/>
            <person name="Kroger N."/>
            <person name="Kroth P.G."/>
            <person name="La Roche J."/>
            <person name="Lindquist E."/>
            <person name="Lommer M."/>
            <person name="Martin-Jezequel V."/>
            <person name="Lopez P.J."/>
            <person name="Lucas S."/>
            <person name="Mangogna M."/>
            <person name="McGinnis K."/>
            <person name="Medlin L.K."/>
            <person name="Montsant A."/>
            <person name="Oudot-Le Secq M.P."/>
            <person name="Napoli C."/>
            <person name="Obornik M."/>
            <person name="Parker M.S."/>
            <person name="Petit J.L."/>
            <person name="Porcel B.M."/>
            <person name="Poulsen N."/>
            <person name="Robison M."/>
            <person name="Rychlewski L."/>
            <person name="Rynearson T.A."/>
            <person name="Schmutz J."/>
            <person name="Shapiro H."/>
            <person name="Siaut M."/>
            <person name="Stanley M."/>
            <person name="Sussman M.R."/>
            <person name="Taylor A.R."/>
            <person name="Vardi A."/>
            <person name="von Dassow P."/>
            <person name="Vyverman W."/>
            <person name="Willis A."/>
            <person name="Wyrwicz L.S."/>
            <person name="Rokhsar D.S."/>
            <person name="Weissenbach J."/>
            <person name="Armbrust E.V."/>
            <person name="Green B.R."/>
            <person name="Van de Peer Y."/>
            <person name="Grigoriev I.V."/>
        </authorList>
    </citation>
    <scope>NUCLEOTIDE SEQUENCE [LARGE SCALE GENOMIC DNA]</scope>
    <source>
        <strain evidence="2 3">CCMP1335</strain>
    </source>
</reference>
<name>B8CCY8_THAPS</name>
<dbReference type="PANTHER" id="PTHR36220">
    <property type="entry name" value="UNNAMED PRODUCT"/>
    <property type="match status" value="1"/>
</dbReference>
<feature type="region of interest" description="Disordered" evidence="1">
    <location>
        <begin position="139"/>
        <end position="191"/>
    </location>
</feature>
<accession>B8CCY8</accession>
<feature type="region of interest" description="Disordered" evidence="1">
    <location>
        <begin position="212"/>
        <end position="300"/>
    </location>
</feature>
<dbReference type="RefSeq" id="XP_002294017.1">
    <property type="nucleotide sequence ID" value="XM_002293981.1"/>
</dbReference>
<keyword evidence="3" id="KW-1185">Reference proteome</keyword>
<feature type="compositionally biased region" description="Basic and acidic residues" evidence="1">
    <location>
        <begin position="164"/>
        <end position="181"/>
    </location>
</feature>
<feature type="compositionally biased region" description="Polar residues" evidence="1">
    <location>
        <begin position="814"/>
        <end position="823"/>
    </location>
</feature>
<protein>
    <submittedName>
        <fullName evidence="2">Uncharacterized protein</fullName>
    </submittedName>
</protein>
<dbReference type="AlphaFoldDB" id="B8CCY8"/>
<dbReference type="PaxDb" id="35128-Thaps24949"/>
<evidence type="ECO:0000256" key="1">
    <source>
        <dbReference type="SAM" id="MobiDB-lite"/>
    </source>
</evidence>
<feature type="compositionally biased region" description="Polar residues" evidence="1">
    <location>
        <begin position="1"/>
        <end position="10"/>
    </location>
</feature>
<organism evidence="2 3">
    <name type="scientific">Thalassiosira pseudonana</name>
    <name type="common">Marine diatom</name>
    <name type="synonym">Cyclotella nana</name>
    <dbReference type="NCBI Taxonomy" id="35128"/>
    <lineage>
        <taxon>Eukaryota</taxon>
        <taxon>Sar</taxon>
        <taxon>Stramenopiles</taxon>
        <taxon>Ochrophyta</taxon>
        <taxon>Bacillariophyta</taxon>
        <taxon>Coscinodiscophyceae</taxon>
        <taxon>Thalassiosirophycidae</taxon>
        <taxon>Thalassiosirales</taxon>
        <taxon>Thalassiosiraceae</taxon>
        <taxon>Thalassiosira</taxon>
    </lineage>
</organism>
<feature type="compositionally biased region" description="Low complexity" evidence="1">
    <location>
        <begin position="258"/>
        <end position="282"/>
    </location>
</feature>
<feature type="compositionally biased region" description="Low complexity" evidence="1">
    <location>
        <begin position="148"/>
        <end position="159"/>
    </location>
</feature>
<dbReference type="KEGG" id="tps:THAPSDRAFT_24949"/>
<reference evidence="2 3" key="1">
    <citation type="journal article" date="2004" name="Science">
        <title>The genome of the diatom Thalassiosira pseudonana: ecology, evolution, and metabolism.</title>
        <authorList>
            <person name="Armbrust E.V."/>
            <person name="Berges J.A."/>
            <person name="Bowler C."/>
            <person name="Green B.R."/>
            <person name="Martinez D."/>
            <person name="Putnam N.H."/>
            <person name="Zhou S."/>
            <person name="Allen A.E."/>
            <person name="Apt K.E."/>
            <person name="Bechner M."/>
            <person name="Brzezinski M.A."/>
            <person name="Chaal B.K."/>
            <person name="Chiovitti A."/>
            <person name="Davis A.K."/>
            <person name="Demarest M.S."/>
            <person name="Detter J.C."/>
            <person name="Glavina T."/>
            <person name="Goodstein D."/>
            <person name="Hadi M.Z."/>
            <person name="Hellsten U."/>
            <person name="Hildebrand M."/>
            <person name="Jenkins B.D."/>
            <person name="Jurka J."/>
            <person name="Kapitonov V.V."/>
            <person name="Kroger N."/>
            <person name="Lau W.W."/>
            <person name="Lane T.W."/>
            <person name="Larimer F.W."/>
            <person name="Lippmeier J.C."/>
            <person name="Lucas S."/>
            <person name="Medina M."/>
            <person name="Montsant A."/>
            <person name="Obornik M."/>
            <person name="Parker M.S."/>
            <person name="Palenik B."/>
            <person name="Pazour G.J."/>
            <person name="Richardson P.M."/>
            <person name="Rynearson T.A."/>
            <person name="Saito M.A."/>
            <person name="Schwartz D.C."/>
            <person name="Thamatrakoln K."/>
            <person name="Valentin K."/>
            <person name="Vardi A."/>
            <person name="Wilkerson F.P."/>
            <person name="Rokhsar D.S."/>
        </authorList>
    </citation>
    <scope>NUCLEOTIDE SEQUENCE [LARGE SCALE GENOMIC DNA]</scope>
    <source>
        <strain evidence="2 3">CCMP1335</strain>
    </source>
</reference>
<dbReference type="HOGENOM" id="CLU_328342_0_0_1"/>
<feature type="region of interest" description="Disordered" evidence="1">
    <location>
        <begin position="801"/>
        <end position="876"/>
    </location>
</feature>
<dbReference type="EMBL" id="CM000650">
    <property type="protein sequence ID" value="EED88372.1"/>
    <property type="molecule type" value="Genomic_DNA"/>
</dbReference>
<dbReference type="eggNOG" id="ENOG502T7MB">
    <property type="taxonomic scope" value="Eukaryota"/>
</dbReference>
<feature type="region of interest" description="Disordered" evidence="1">
    <location>
        <begin position="1"/>
        <end position="36"/>
    </location>
</feature>
<dbReference type="Proteomes" id="UP000001449">
    <property type="component" value="Chromosome 15"/>
</dbReference>
<proteinExistence type="predicted"/>
<dbReference type="PANTHER" id="PTHR36220:SF1">
    <property type="entry name" value="GAMMA TUBULIN COMPLEX COMPONENT C-TERMINAL DOMAIN-CONTAINING PROTEIN"/>
    <property type="match status" value="1"/>
</dbReference>
<gene>
    <name evidence="2" type="ORF">THAPSDRAFT_24949</name>
</gene>
<evidence type="ECO:0000313" key="2">
    <source>
        <dbReference type="EMBL" id="EED88372.1"/>
    </source>
</evidence>
<dbReference type="InParanoid" id="B8CCY8"/>
<feature type="compositionally biased region" description="Polar residues" evidence="1">
    <location>
        <begin position="24"/>
        <end position="36"/>
    </location>
</feature>
<dbReference type="GeneID" id="7441852"/>